<evidence type="ECO:0000313" key="12">
    <source>
        <dbReference type="Proteomes" id="UP000294599"/>
    </source>
</evidence>
<accession>A0A4S3KWN0</accession>
<evidence type="ECO:0000256" key="4">
    <source>
        <dbReference type="ARBA" id="ARBA00023157"/>
    </source>
</evidence>
<sequence length="112" mass="12138">MSEHIVHVGDDDFQDKVLNAAEPVLVDFWAEWCGPCKAIAPLLDELASEYAGRLKVAKVNIEQAQRTPLSYGVRSIPTLIVFRGGKPHATQIGLAAGNARAALRQFVDKAIA</sequence>
<dbReference type="InterPro" id="IPR017937">
    <property type="entry name" value="Thioredoxin_CS"/>
</dbReference>
<feature type="site" description="Deprotonates C-terminal active site Cys" evidence="8">
    <location>
        <position position="27"/>
    </location>
</feature>
<evidence type="ECO:0000256" key="3">
    <source>
        <dbReference type="ARBA" id="ARBA00022982"/>
    </source>
</evidence>
<dbReference type="OrthoDB" id="9790390at2"/>
<dbReference type="Proteomes" id="UP000294599">
    <property type="component" value="Unassembled WGS sequence"/>
</dbReference>
<name>A0A4S3KWN0_9GAMM</name>
<dbReference type="InterPro" id="IPR036249">
    <property type="entry name" value="Thioredoxin-like_sf"/>
</dbReference>
<evidence type="ECO:0000256" key="2">
    <source>
        <dbReference type="ARBA" id="ARBA00022448"/>
    </source>
</evidence>
<keyword evidence="5 9" id="KW-0676">Redox-active center</keyword>
<evidence type="ECO:0000256" key="5">
    <source>
        <dbReference type="ARBA" id="ARBA00023284"/>
    </source>
</evidence>
<dbReference type="GO" id="GO:0045454">
    <property type="term" value="P:cell redox homeostasis"/>
    <property type="evidence" value="ECO:0007669"/>
    <property type="project" value="TreeGrafter"/>
</dbReference>
<feature type="disulfide bond" description="Redox-active" evidence="9">
    <location>
        <begin position="33"/>
        <end position="36"/>
    </location>
</feature>
<gene>
    <name evidence="11" type="ORF">EDC25_10858</name>
</gene>
<evidence type="ECO:0000256" key="7">
    <source>
        <dbReference type="PIRNR" id="PIRNR000077"/>
    </source>
</evidence>
<protein>
    <recommendedName>
        <fullName evidence="6 7">Thioredoxin</fullName>
    </recommendedName>
</protein>
<dbReference type="PANTHER" id="PTHR45663">
    <property type="entry name" value="GEO12009P1"/>
    <property type="match status" value="1"/>
</dbReference>
<dbReference type="PRINTS" id="PR00421">
    <property type="entry name" value="THIOREDOXIN"/>
</dbReference>
<dbReference type="EMBL" id="SMAF01000008">
    <property type="protein sequence ID" value="TCS98478.1"/>
    <property type="molecule type" value="Genomic_DNA"/>
</dbReference>
<dbReference type="InterPro" id="IPR005746">
    <property type="entry name" value="Thioredoxin"/>
</dbReference>
<evidence type="ECO:0000256" key="8">
    <source>
        <dbReference type="PIRSR" id="PIRSR000077-1"/>
    </source>
</evidence>
<feature type="site" description="Contributes to redox potential value" evidence="8">
    <location>
        <position position="34"/>
    </location>
</feature>
<dbReference type="Pfam" id="PF00085">
    <property type="entry name" value="Thioredoxin"/>
    <property type="match status" value="1"/>
</dbReference>
<comment type="caution">
    <text evidence="11">The sequence shown here is derived from an EMBL/GenBank/DDBJ whole genome shotgun (WGS) entry which is preliminary data.</text>
</comment>
<dbReference type="GO" id="GO:0005829">
    <property type="term" value="C:cytosol"/>
    <property type="evidence" value="ECO:0007669"/>
    <property type="project" value="TreeGrafter"/>
</dbReference>
<feature type="site" description="Contributes to redox potential value" evidence="8">
    <location>
        <position position="35"/>
    </location>
</feature>
<dbReference type="CDD" id="cd02947">
    <property type="entry name" value="TRX_family"/>
    <property type="match status" value="1"/>
</dbReference>
<feature type="active site" description="Nucleophile" evidence="8">
    <location>
        <position position="36"/>
    </location>
</feature>
<dbReference type="PROSITE" id="PS00194">
    <property type="entry name" value="THIOREDOXIN_1"/>
    <property type="match status" value="1"/>
</dbReference>
<keyword evidence="2" id="KW-0813">Transport</keyword>
<keyword evidence="4 9" id="KW-1015">Disulfide bond</keyword>
<reference evidence="11 12" key="1">
    <citation type="submission" date="2019-03" db="EMBL/GenBank/DDBJ databases">
        <title>Genomic Encyclopedia of Type Strains, Phase IV (KMG-IV): sequencing the most valuable type-strain genomes for metagenomic binning, comparative biology and taxonomic classification.</title>
        <authorList>
            <person name="Goeker M."/>
        </authorList>
    </citation>
    <scope>NUCLEOTIDE SEQUENCE [LARGE SCALE GENOMIC DNA]</scope>
    <source>
        <strain evidence="11 12">DSM 21944</strain>
    </source>
</reference>
<dbReference type="Gene3D" id="3.40.30.10">
    <property type="entry name" value="Glutaredoxin"/>
    <property type="match status" value="1"/>
</dbReference>
<feature type="active site" description="Nucleophile" evidence="8">
    <location>
        <position position="33"/>
    </location>
</feature>
<dbReference type="RefSeq" id="WP_123522628.1">
    <property type="nucleotide sequence ID" value="NZ_JBHLWF010000087.1"/>
</dbReference>
<dbReference type="NCBIfam" id="TIGR01068">
    <property type="entry name" value="thioredoxin"/>
    <property type="match status" value="1"/>
</dbReference>
<keyword evidence="3" id="KW-0249">Electron transport</keyword>
<evidence type="ECO:0000259" key="10">
    <source>
        <dbReference type="PROSITE" id="PS51352"/>
    </source>
</evidence>
<evidence type="ECO:0000256" key="1">
    <source>
        <dbReference type="ARBA" id="ARBA00008987"/>
    </source>
</evidence>
<feature type="domain" description="Thioredoxin" evidence="10">
    <location>
        <begin position="1"/>
        <end position="112"/>
    </location>
</feature>
<dbReference type="PIRSF" id="PIRSF000077">
    <property type="entry name" value="Thioredoxin"/>
    <property type="match status" value="1"/>
</dbReference>
<dbReference type="GO" id="GO:0015035">
    <property type="term" value="F:protein-disulfide reductase activity"/>
    <property type="evidence" value="ECO:0007669"/>
    <property type="project" value="UniProtKB-UniRule"/>
</dbReference>
<dbReference type="AlphaFoldDB" id="A0A4S3KWN0"/>
<proteinExistence type="inferred from homology"/>
<dbReference type="SUPFAM" id="SSF52833">
    <property type="entry name" value="Thioredoxin-like"/>
    <property type="match status" value="1"/>
</dbReference>
<evidence type="ECO:0000313" key="11">
    <source>
        <dbReference type="EMBL" id="TCS98478.1"/>
    </source>
</evidence>
<keyword evidence="12" id="KW-1185">Reference proteome</keyword>
<dbReference type="PROSITE" id="PS51352">
    <property type="entry name" value="THIOREDOXIN_2"/>
    <property type="match status" value="1"/>
</dbReference>
<dbReference type="InterPro" id="IPR013766">
    <property type="entry name" value="Thioredoxin_domain"/>
</dbReference>
<organism evidence="11 12">
    <name type="scientific">Pseudofulvimonas gallinarii</name>
    <dbReference type="NCBI Taxonomy" id="634155"/>
    <lineage>
        <taxon>Bacteria</taxon>
        <taxon>Pseudomonadati</taxon>
        <taxon>Pseudomonadota</taxon>
        <taxon>Gammaproteobacteria</taxon>
        <taxon>Lysobacterales</taxon>
        <taxon>Rhodanobacteraceae</taxon>
        <taxon>Pseudofulvimonas</taxon>
    </lineage>
</organism>
<evidence type="ECO:0000256" key="9">
    <source>
        <dbReference type="PIRSR" id="PIRSR000077-4"/>
    </source>
</evidence>
<comment type="similarity">
    <text evidence="1 7">Belongs to the thioredoxin family.</text>
</comment>
<evidence type="ECO:0000256" key="6">
    <source>
        <dbReference type="NCBIfam" id="TIGR01068"/>
    </source>
</evidence>
<dbReference type="PANTHER" id="PTHR45663:SF11">
    <property type="entry name" value="GEO12009P1"/>
    <property type="match status" value="1"/>
</dbReference>
<dbReference type="FunFam" id="3.40.30.10:FF:000001">
    <property type="entry name" value="Thioredoxin"/>
    <property type="match status" value="1"/>
</dbReference>